<keyword evidence="5" id="KW-1185">Reference proteome</keyword>
<accession>A0A1Y1UEP7</accession>
<sequence>MHRYHQLPILSLLLFPLLIFQSFLKIVLHPQTQPQPMSNQNHNLNSITKPTTQHNGNIQPSTFNSSNNRKLKKSSIDETIDKYSNTILKETIKEGRILKSKNQLYTLDLPNCPYYNDSVHRVIREKRQREDENEKMDNEGGYRNGALAKSYIALKKKENNMIKDQYYELKKGYRDEIITSGSLESALKKSMKYYIFAEEWQELQSERLKDYIRLLKVELSSLLAFLINSESKLSKTTYILENEAKNGTKILQEKNDILRNSMKKISKNYTICENILKTKVNAIKDLEFELSQLVIQCNEQNKKESLETSLLREQKQHQSDNEINEKEISDLRTELLDKKNNIKVL</sequence>
<evidence type="ECO:0000256" key="2">
    <source>
        <dbReference type="SAM" id="MobiDB-lite"/>
    </source>
</evidence>
<feature type="coiled-coil region" evidence="1">
    <location>
        <begin position="283"/>
        <end position="341"/>
    </location>
</feature>
<comment type="caution">
    <text evidence="4">The sequence shown here is derived from an EMBL/GenBank/DDBJ whole genome shotgun (WGS) entry which is preliminary data.</text>
</comment>
<proteinExistence type="predicted"/>
<evidence type="ECO:0000256" key="3">
    <source>
        <dbReference type="SAM" id="SignalP"/>
    </source>
</evidence>
<dbReference type="OrthoDB" id="5594607at2759"/>
<feature type="region of interest" description="Disordered" evidence="2">
    <location>
        <begin position="34"/>
        <end position="71"/>
    </location>
</feature>
<protein>
    <recommendedName>
        <fullName evidence="6">Translin-associated factor X-interacting protein 1 N-terminal domain-containing protein</fullName>
    </recommendedName>
</protein>
<dbReference type="Proteomes" id="UP000193719">
    <property type="component" value="Unassembled WGS sequence"/>
</dbReference>
<organism evidence="4 5">
    <name type="scientific">Piromyces finnis</name>
    <dbReference type="NCBI Taxonomy" id="1754191"/>
    <lineage>
        <taxon>Eukaryota</taxon>
        <taxon>Fungi</taxon>
        <taxon>Fungi incertae sedis</taxon>
        <taxon>Chytridiomycota</taxon>
        <taxon>Chytridiomycota incertae sedis</taxon>
        <taxon>Neocallimastigomycetes</taxon>
        <taxon>Neocallimastigales</taxon>
        <taxon>Neocallimastigaceae</taxon>
        <taxon>Piromyces</taxon>
    </lineage>
</organism>
<feature type="signal peptide" evidence="3">
    <location>
        <begin position="1"/>
        <end position="34"/>
    </location>
</feature>
<keyword evidence="3" id="KW-0732">Signal</keyword>
<evidence type="ECO:0000256" key="1">
    <source>
        <dbReference type="SAM" id="Coils"/>
    </source>
</evidence>
<gene>
    <name evidence="4" type="ORF">BCR36DRAFT_417129</name>
</gene>
<feature type="chain" id="PRO_5012146636" description="Translin-associated factor X-interacting protein 1 N-terminal domain-containing protein" evidence="3">
    <location>
        <begin position="35"/>
        <end position="345"/>
    </location>
</feature>
<dbReference type="EMBL" id="MCFH01000156">
    <property type="protein sequence ID" value="ORX36541.1"/>
    <property type="molecule type" value="Genomic_DNA"/>
</dbReference>
<keyword evidence="1" id="KW-0175">Coiled coil</keyword>
<evidence type="ECO:0000313" key="5">
    <source>
        <dbReference type="Proteomes" id="UP000193719"/>
    </source>
</evidence>
<reference evidence="4 5" key="2">
    <citation type="submission" date="2016-08" db="EMBL/GenBank/DDBJ databases">
        <title>Pervasive Adenine N6-methylation of Active Genes in Fungi.</title>
        <authorList>
            <consortium name="DOE Joint Genome Institute"/>
            <person name="Mondo S.J."/>
            <person name="Dannebaum R.O."/>
            <person name="Kuo R.C."/>
            <person name="Labutti K."/>
            <person name="Haridas S."/>
            <person name="Kuo A."/>
            <person name="Salamov A."/>
            <person name="Ahrendt S.R."/>
            <person name="Lipzen A."/>
            <person name="Sullivan W."/>
            <person name="Andreopoulos W.B."/>
            <person name="Clum A."/>
            <person name="Lindquist E."/>
            <person name="Daum C."/>
            <person name="Ramamoorthy G.K."/>
            <person name="Gryganskyi A."/>
            <person name="Culley D."/>
            <person name="Magnuson J.K."/>
            <person name="James T.Y."/>
            <person name="O'Malley M.A."/>
            <person name="Stajich J.E."/>
            <person name="Spatafora J.W."/>
            <person name="Visel A."/>
            <person name="Grigoriev I.V."/>
        </authorList>
    </citation>
    <scope>NUCLEOTIDE SEQUENCE [LARGE SCALE GENOMIC DNA]</scope>
    <source>
        <strain evidence="5">finn</strain>
    </source>
</reference>
<evidence type="ECO:0000313" key="4">
    <source>
        <dbReference type="EMBL" id="ORX36541.1"/>
    </source>
</evidence>
<feature type="compositionally biased region" description="Polar residues" evidence="2">
    <location>
        <begin position="34"/>
        <end position="63"/>
    </location>
</feature>
<dbReference type="AlphaFoldDB" id="A0A1Y1UEP7"/>
<evidence type="ECO:0008006" key="6">
    <source>
        <dbReference type="Google" id="ProtNLM"/>
    </source>
</evidence>
<reference evidence="4 5" key="1">
    <citation type="submission" date="2016-08" db="EMBL/GenBank/DDBJ databases">
        <title>Genomes of anaerobic fungi encode conserved fungal cellulosomes for biomass hydrolysis.</title>
        <authorList>
            <consortium name="DOE Joint Genome Institute"/>
            <person name="Haitjema C.H."/>
            <person name="Gilmore S.P."/>
            <person name="Henske J.K."/>
            <person name="Solomon K.V."/>
            <person name="De Groot R."/>
            <person name="Kuo A."/>
            <person name="Mondo S.J."/>
            <person name="Salamov A.A."/>
            <person name="Labutti K."/>
            <person name="Zhao Z."/>
            <person name="Chiniquy J."/>
            <person name="Barry K."/>
            <person name="Brewer H.M."/>
            <person name="Purvine S.O."/>
            <person name="Wright A.T."/>
            <person name="Boxma B."/>
            <person name="Van Alen T."/>
            <person name="Hackstein J.H."/>
            <person name="Baker S.E."/>
            <person name="Grigoriev I.V."/>
            <person name="O'Malley M.A."/>
        </authorList>
    </citation>
    <scope>NUCLEOTIDE SEQUENCE [LARGE SCALE GENOMIC DNA]</scope>
    <source>
        <strain evidence="5">finn</strain>
    </source>
</reference>
<name>A0A1Y1UEP7_9FUNG</name>